<evidence type="ECO:0000259" key="2">
    <source>
        <dbReference type="Pfam" id="PF00326"/>
    </source>
</evidence>
<feature type="domain" description="Peptidase S9 prolyl oligopeptidase catalytic" evidence="2">
    <location>
        <begin position="421"/>
        <end position="629"/>
    </location>
</feature>
<dbReference type="Gene3D" id="2.120.10.30">
    <property type="entry name" value="TolB, C-terminal domain"/>
    <property type="match status" value="1"/>
</dbReference>
<evidence type="ECO:0000313" key="4">
    <source>
        <dbReference type="Proteomes" id="UP001500467"/>
    </source>
</evidence>
<organism evidence="3 4">
    <name type="scientific">Prauserella alba</name>
    <dbReference type="NCBI Taxonomy" id="176898"/>
    <lineage>
        <taxon>Bacteria</taxon>
        <taxon>Bacillati</taxon>
        <taxon>Actinomycetota</taxon>
        <taxon>Actinomycetes</taxon>
        <taxon>Pseudonocardiales</taxon>
        <taxon>Pseudonocardiaceae</taxon>
        <taxon>Prauserella</taxon>
    </lineage>
</organism>
<dbReference type="InterPro" id="IPR001375">
    <property type="entry name" value="Peptidase_S9_cat"/>
</dbReference>
<dbReference type="Gene3D" id="3.40.50.1820">
    <property type="entry name" value="alpha/beta hydrolase"/>
    <property type="match status" value="1"/>
</dbReference>
<dbReference type="EMBL" id="BAAALM010000002">
    <property type="protein sequence ID" value="GAA1192701.1"/>
    <property type="molecule type" value="Genomic_DNA"/>
</dbReference>
<dbReference type="InterPro" id="IPR011042">
    <property type="entry name" value="6-blade_b-propeller_TolB-like"/>
</dbReference>
<dbReference type="PANTHER" id="PTHR43056">
    <property type="entry name" value="PEPTIDASE S9 PROLYL OLIGOPEPTIDASE"/>
    <property type="match status" value="1"/>
</dbReference>
<dbReference type="SUPFAM" id="SSF53474">
    <property type="entry name" value="alpha/beta-Hydrolases"/>
    <property type="match status" value="1"/>
</dbReference>
<dbReference type="SUPFAM" id="SSF82171">
    <property type="entry name" value="DPP6 N-terminal domain-like"/>
    <property type="match status" value="1"/>
</dbReference>
<sequence length="642" mass="68091">MAAAGVTPQWLDVARAAGPARGPEVWWAEARPAEAGRVALVRAGDNGRAEDVLPAPWNVRNRLHEYGGRPWTVAADTLAFTHWDDQRIYARPLPDGSGATPGPVRPLTPEPDVEHGFRYGDLRPGPGGVVWAVRETVTGPRRTDIARDLVSVDREGEIRSLAATHHFLTSPQLSPDGRHAAWLGWDHPAMPWDETAVCVAEVGADGGLGPHRVVAGGDGVSVCQLEWGPAGELLALADPSGWWNLHRVPLDGGDGDAGLLALAPVEAELGGALWKTGGRWLAPLDRDRYAVLASGRLSVLDTASGTLTPVAPELTAWSPSIAVADGDVVGIAAGPHAESAVVRVRPADGTVTHLTSQPELPPAEYLSVPQERTFRTADGHAVPAYVYPPTHPEHAGPEGARPPYLVHAHGGPTGRNHPVLDLDFSYFTSRGIGVVAVDYGGSVGYGRDYRERLREQWGVVDVADCAAVARALAAEGTADPERIAIRGGSAGGFTAAASMTSTGAYRAATIKFPILDLAQWTGTGGEVHDFESQYVHGLVGPLPETAERYRVRSPTHNLDGLAGPVLLLQGLDDEICPPDQAERFVEALEGSGIPHAYLPFEGEQHGFRSAATIVAALQAELAFYGRVFGFATPDVPTLELRR</sequence>
<gene>
    <name evidence="3" type="ORF">GCM10009675_04030</name>
</gene>
<comment type="caution">
    <text evidence="3">The sequence shown here is derived from an EMBL/GenBank/DDBJ whole genome shotgun (WGS) entry which is preliminary data.</text>
</comment>
<protein>
    <submittedName>
        <fullName evidence="3">Prolyl oligopeptidase family serine peptidase</fullName>
    </submittedName>
</protein>
<evidence type="ECO:0000313" key="3">
    <source>
        <dbReference type="EMBL" id="GAA1192701.1"/>
    </source>
</evidence>
<dbReference type="Proteomes" id="UP001500467">
    <property type="component" value="Unassembled WGS sequence"/>
</dbReference>
<dbReference type="InterPro" id="IPR050585">
    <property type="entry name" value="Xaa-Pro_dipeptidyl-ppase/CocE"/>
</dbReference>
<evidence type="ECO:0000256" key="1">
    <source>
        <dbReference type="SAM" id="MobiDB-lite"/>
    </source>
</evidence>
<name>A0ABN1V3K4_9PSEU</name>
<dbReference type="PANTHER" id="PTHR43056:SF5">
    <property type="entry name" value="PEPTIDASE S9 PROLYL OLIGOPEPTIDASE CATALYTIC DOMAIN-CONTAINING PROTEIN"/>
    <property type="match status" value="1"/>
</dbReference>
<dbReference type="InterPro" id="IPR029058">
    <property type="entry name" value="AB_hydrolase_fold"/>
</dbReference>
<accession>A0ABN1V3K4</accession>
<reference evidence="3 4" key="1">
    <citation type="journal article" date="2019" name="Int. J. Syst. Evol. Microbiol.">
        <title>The Global Catalogue of Microorganisms (GCM) 10K type strain sequencing project: providing services to taxonomists for standard genome sequencing and annotation.</title>
        <authorList>
            <consortium name="The Broad Institute Genomics Platform"/>
            <consortium name="The Broad Institute Genome Sequencing Center for Infectious Disease"/>
            <person name="Wu L."/>
            <person name="Ma J."/>
        </authorList>
    </citation>
    <scope>NUCLEOTIDE SEQUENCE [LARGE SCALE GENOMIC DNA]</scope>
    <source>
        <strain evidence="3 4">JCM 13022</strain>
    </source>
</reference>
<feature type="region of interest" description="Disordered" evidence="1">
    <location>
        <begin position="91"/>
        <end position="114"/>
    </location>
</feature>
<keyword evidence="4" id="KW-1185">Reference proteome</keyword>
<proteinExistence type="predicted"/>
<dbReference type="Pfam" id="PF00326">
    <property type="entry name" value="Peptidase_S9"/>
    <property type="match status" value="1"/>
</dbReference>